<accession>A0ABZ2RWU6</accession>
<dbReference type="PANTHER" id="PTHR48207:SF3">
    <property type="entry name" value="SUCCINATE--HYDROXYMETHYLGLUTARATE COA-TRANSFERASE"/>
    <property type="match status" value="1"/>
</dbReference>
<evidence type="ECO:0000313" key="3">
    <source>
        <dbReference type="Proteomes" id="UP001456224"/>
    </source>
</evidence>
<dbReference type="RefSeq" id="WP_287755629.1">
    <property type="nucleotide sequence ID" value="NZ_CP148753.1"/>
</dbReference>
<sequence length="409" mass="44025">MEVSPLRGIRVLDFSKVLAGPLCTQYLSDMGAEVIKVEAIGAGDDSRRWPPFPDAKGGDLLGTPFLAANRGKRSIAVDLKSAEGQRLCHKLAAAADIVVESFGPGVAARLAVDVDTLRKINPRMIHCSISGFGAQGPMKDGKGYDVILQAFTGMLSITGEPGGNPVRSPFSPVDQATGMHALIGILAALHERHATQQGKKIEVSLFDTATGFLGYFLQGFWQRGTEPEKPGSGHESLCPYEIFQASDKALILGVANDSLWRKFCALAGLDAYADDPRYATNASRVDHRAETVALVRDVIRRHTCGYWIERLDAAGIPCSPLNNLGDLSGHPHTAASEMVREYQHPVLGPLKTVSQPIRFDGNRAPLRGPAPMLGEHTEQVLAELGLAPDEIRELAARDVVRPWRASTAA</sequence>
<dbReference type="SUPFAM" id="SSF89796">
    <property type="entry name" value="CoA-transferase family III (CaiB/BaiF)"/>
    <property type="match status" value="1"/>
</dbReference>
<name>A0ABZ2RWU6_9BURK</name>
<gene>
    <name evidence="2" type="ORF">WHX56_26360</name>
</gene>
<evidence type="ECO:0000256" key="1">
    <source>
        <dbReference type="ARBA" id="ARBA00022679"/>
    </source>
</evidence>
<dbReference type="PANTHER" id="PTHR48207">
    <property type="entry name" value="SUCCINATE--HYDROXYMETHYLGLUTARATE COA-TRANSFERASE"/>
    <property type="match status" value="1"/>
</dbReference>
<dbReference type="Gene3D" id="3.30.1540.10">
    <property type="entry name" value="formyl-coa transferase, domain 3"/>
    <property type="match status" value="1"/>
</dbReference>
<dbReference type="Pfam" id="PF02515">
    <property type="entry name" value="CoA_transf_3"/>
    <property type="match status" value="1"/>
</dbReference>
<dbReference type="InterPro" id="IPR003673">
    <property type="entry name" value="CoA-Trfase_fam_III"/>
</dbReference>
<dbReference type="InterPro" id="IPR044855">
    <property type="entry name" value="CoA-Trfase_III_dom3_sf"/>
</dbReference>
<evidence type="ECO:0000313" key="2">
    <source>
        <dbReference type="EMBL" id="WXR73125.1"/>
    </source>
</evidence>
<dbReference type="InterPro" id="IPR050483">
    <property type="entry name" value="CoA-transferase_III_domain"/>
</dbReference>
<organism evidence="2 3">
    <name type="scientific">Achromobacter veterisilvae</name>
    <dbReference type="NCBI Taxonomy" id="2069367"/>
    <lineage>
        <taxon>Bacteria</taxon>
        <taxon>Pseudomonadati</taxon>
        <taxon>Pseudomonadota</taxon>
        <taxon>Betaproteobacteria</taxon>
        <taxon>Burkholderiales</taxon>
        <taxon>Alcaligenaceae</taxon>
        <taxon>Achromobacter</taxon>
    </lineage>
</organism>
<keyword evidence="1" id="KW-0808">Transferase</keyword>
<dbReference type="InterPro" id="IPR023606">
    <property type="entry name" value="CoA-Trfase_III_dom_1_sf"/>
</dbReference>
<proteinExistence type="predicted"/>
<protein>
    <submittedName>
        <fullName evidence="2">CaiB/BaiF CoA-transferase family protein</fullName>
    </submittedName>
</protein>
<reference evidence="2 3" key="1">
    <citation type="submission" date="2024-03" db="EMBL/GenBank/DDBJ databases">
        <title>Reference genomes for the five species model microbial community.</title>
        <authorList>
            <person name="Padfield D."/>
        </authorList>
    </citation>
    <scope>NUCLEOTIDE SEQUENCE [LARGE SCALE GENOMIC DNA]</scope>
    <source>
        <strain evidence="2 3">AB1</strain>
    </source>
</reference>
<dbReference type="Proteomes" id="UP001456224">
    <property type="component" value="Chromosome"/>
</dbReference>
<dbReference type="EMBL" id="CP148753">
    <property type="protein sequence ID" value="WXR73125.1"/>
    <property type="molecule type" value="Genomic_DNA"/>
</dbReference>
<dbReference type="Gene3D" id="3.40.50.10540">
    <property type="entry name" value="Crotonobetainyl-coa:carnitine coa-transferase, domain 1"/>
    <property type="match status" value="1"/>
</dbReference>
<keyword evidence="3" id="KW-1185">Reference proteome</keyword>